<dbReference type="EMBL" id="RCMV01000138">
    <property type="protein sequence ID" value="KAG3223659.1"/>
    <property type="molecule type" value="Genomic_DNA"/>
</dbReference>
<reference evidence="4 5" key="1">
    <citation type="submission" date="2018-01" db="EMBL/GenBank/DDBJ databases">
        <title>Draft genome of the strawberry crown rot pathogen Phytophthora cactorum.</title>
        <authorList>
            <person name="Armitage A.D."/>
            <person name="Lysoe E."/>
            <person name="Nellist C.F."/>
            <person name="Harrison R.J."/>
            <person name="Brurberg M.B."/>
        </authorList>
    </citation>
    <scope>NUCLEOTIDE SEQUENCE [LARGE SCALE GENOMIC DNA]</scope>
    <source>
        <strain evidence="4 5">10300</strain>
    </source>
</reference>
<evidence type="ECO:0000313" key="2">
    <source>
        <dbReference type="EMBL" id="KAG2890781.1"/>
    </source>
</evidence>
<protein>
    <submittedName>
        <fullName evidence="4">Uncharacterized protein</fullName>
    </submittedName>
</protein>
<accession>A0A329RPC7</accession>
<evidence type="ECO:0000313" key="5">
    <source>
        <dbReference type="Proteomes" id="UP000251314"/>
    </source>
</evidence>
<dbReference type="EMBL" id="RCMG01001220">
    <property type="protein sequence ID" value="KAG2833002.1"/>
    <property type="molecule type" value="Genomic_DNA"/>
</dbReference>
<organism evidence="4 5">
    <name type="scientific">Phytophthora cactorum</name>
    <dbReference type="NCBI Taxonomy" id="29920"/>
    <lineage>
        <taxon>Eukaryota</taxon>
        <taxon>Sar</taxon>
        <taxon>Stramenopiles</taxon>
        <taxon>Oomycota</taxon>
        <taxon>Peronosporomycetes</taxon>
        <taxon>Peronosporales</taxon>
        <taxon>Peronosporaceae</taxon>
        <taxon>Phytophthora</taxon>
    </lineage>
</organism>
<dbReference type="EMBL" id="MJFZ01000635">
    <property type="protein sequence ID" value="RAW26573.1"/>
    <property type="molecule type" value="Genomic_DNA"/>
</dbReference>
<dbReference type="Proteomes" id="UP000736787">
    <property type="component" value="Unassembled WGS sequence"/>
</dbReference>
<dbReference type="OrthoDB" id="119016at2759"/>
<evidence type="ECO:0000313" key="3">
    <source>
        <dbReference type="EMBL" id="KAG3223659.1"/>
    </source>
</evidence>
<name>A0A329RPC7_9STRA</name>
<sequence>MTMKDTGQAFPLEASRVEESHLSKVSSTIRLPPGGQVIVVTEVKGDVTEATTVLVEGLLELDDTVKIA</sequence>
<gene>
    <name evidence="4" type="ORF">PC110_g17017</name>
    <name evidence="1" type="ORF">PC113_g20652</name>
    <name evidence="2" type="ORF">PC117_g24402</name>
    <name evidence="3" type="ORF">PC129_g5689</name>
</gene>
<keyword evidence="5" id="KW-1185">Reference proteome</keyword>
<comment type="caution">
    <text evidence="4">The sequence shown here is derived from an EMBL/GenBank/DDBJ whole genome shotgun (WGS) entry which is preliminary data.</text>
</comment>
<dbReference type="AlphaFoldDB" id="A0A329RPC7"/>
<evidence type="ECO:0000313" key="1">
    <source>
        <dbReference type="EMBL" id="KAG2833002.1"/>
    </source>
</evidence>
<dbReference type="Proteomes" id="UP000760860">
    <property type="component" value="Unassembled WGS sequence"/>
</dbReference>
<evidence type="ECO:0000313" key="4">
    <source>
        <dbReference type="EMBL" id="RAW26573.1"/>
    </source>
</evidence>
<dbReference type="Proteomes" id="UP000251314">
    <property type="component" value="Unassembled WGS sequence"/>
</dbReference>
<reference evidence="1" key="2">
    <citation type="submission" date="2018-10" db="EMBL/GenBank/DDBJ databases">
        <title>Effector identification in a new, highly contiguous assembly of the strawberry crown rot pathogen Phytophthora cactorum.</title>
        <authorList>
            <person name="Armitage A.D."/>
            <person name="Nellist C.F."/>
            <person name="Bates H."/>
            <person name="Vickerstaff R.J."/>
            <person name="Harrison R.J."/>
        </authorList>
    </citation>
    <scope>NUCLEOTIDE SEQUENCE</scope>
    <source>
        <strain evidence="1">15-7</strain>
        <strain evidence="2">4040</strain>
        <strain evidence="3">P421</strain>
    </source>
</reference>
<proteinExistence type="predicted"/>
<dbReference type="EMBL" id="RCMK01001632">
    <property type="protein sequence ID" value="KAG2890781.1"/>
    <property type="molecule type" value="Genomic_DNA"/>
</dbReference>
<dbReference type="Proteomes" id="UP000735874">
    <property type="component" value="Unassembled WGS sequence"/>
</dbReference>
<dbReference type="VEuPathDB" id="FungiDB:PC110_g17017"/>